<protein>
    <submittedName>
        <fullName evidence="2">Uncharacterized protein</fullName>
    </submittedName>
</protein>
<dbReference type="Proteomes" id="UP001437256">
    <property type="component" value="Unassembled WGS sequence"/>
</dbReference>
<feature type="region of interest" description="Disordered" evidence="1">
    <location>
        <begin position="1"/>
        <end position="33"/>
    </location>
</feature>
<reference evidence="2 3" key="1">
    <citation type="submission" date="2024-05" db="EMBL/GenBank/DDBJ databases">
        <title>A draft genome resource for the thread blight pathogen Marasmius tenuissimus strain MS-2.</title>
        <authorList>
            <person name="Yulfo-Soto G.E."/>
            <person name="Baruah I.K."/>
            <person name="Amoako-Attah I."/>
            <person name="Bukari Y."/>
            <person name="Meinhardt L.W."/>
            <person name="Bailey B.A."/>
            <person name="Cohen S.P."/>
        </authorList>
    </citation>
    <scope>NUCLEOTIDE SEQUENCE [LARGE SCALE GENOMIC DNA]</scope>
    <source>
        <strain evidence="2 3">MS-2</strain>
    </source>
</reference>
<evidence type="ECO:0000313" key="2">
    <source>
        <dbReference type="EMBL" id="KAL0058060.1"/>
    </source>
</evidence>
<dbReference type="EMBL" id="JBBXMP010000376">
    <property type="protein sequence ID" value="KAL0058060.1"/>
    <property type="molecule type" value="Genomic_DNA"/>
</dbReference>
<gene>
    <name evidence="2" type="ORF">AAF712_015274</name>
</gene>
<evidence type="ECO:0000256" key="1">
    <source>
        <dbReference type="SAM" id="MobiDB-lite"/>
    </source>
</evidence>
<evidence type="ECO:0000313" key="3">
    <source>
        <dbReference type="Proteomes" id="UP001437256"/>
    </source>
</evidence>
<keyword evidence="3" id="KW-1185">Reference proteome</keyword>
<accession>A0ABR2Z9N2</accession>
<comment type="caution">
    <text evidence="2">The sequence shown here is derived from an EMBL/GenBank/DDBJ whole genome shotgun (WGS) entry which is preliminary data.</text>
</comment>
<organism evidence="2 3">
    <name type="scientific">Marasmius tenuissimus</name>
    <dbReference type="NCBI Taxonomy" id="585030"/>
    <lineage>
        <taxon>Eukaryota</taxon>
        <taxon>Fungi</taxon>
        <taxon>Dikarya</taxon>
        <taxon>Basidiomycota</taxon>
        <taxon>Agaricomycotina</taxon>
        <taxon>Agaricomycetes</taxon>
        <taxon>Agaricomycetidae</taxon>
        <taxon>Agaricales</taxon>
        <taxon>Marasmiineae</taxon>
        <taxon>Marasmiaceae</taxon>
        <taxon>Marasmius</taxon>
    </lineage>
</organism>
<sequence>MSRAQSLECSAKLGQPELPSQPRETIAASSSSVTQNVGDFNRTLNGSHVYKNCSVLLVRFPNGGPSAAPDTDLILNSSQTHSLPDKQRFVSSVSDAPASTPSPETQTITDQMIDYTLSQRYGSLLSTGCSGYALWKPSPRCTAAGKEHIISIGDVGVCHDTDPFRTFFNITKARGGISRIRPPNGVDPPCIIDGDDVTVDSKFYEEYKLLAKPKASILKRSLVSVHRATVYTLKLSAKTGALLMLPRGAVLKKLEKTNEFKKRIVRHWREWYEFAEEEGDLGKSPRPCRNCVEHGQNRDPLVASLSGNRSRMAAAHVESFTNS</sequence>
<name>A0ABR2Z9N2_9AGAR</name>
<proteinExistence type="predicted"/>